<comment type="caution">
    <text evidence="17">The sequence shown here is derived from an EMBL/GenBank/DDBJ whole genome shotgun (WGS) entry which is preliminary data.</text>
</comment>
<keyword evidence="11" id="KW-1006">Bacterial flagellum protein export</keyword>
<sequence length="449" mass="52024">MKLYTYGGETAAQALKIAQEKHGEDALVVKTREVRKKTINQAGLYEIIVAVEEETAPQTPNLPKNSIQRRLDEVYQKNSQRDYFKDFKENINEDDAVSIQLSSAVKEINQTLENPKKANDLNLRFQDKMIKNEEEKIKKEQIENKEFKAIKSELDKMNDKMKLIQNMLWEEKSPSNIQIPQEFAEIYRIAKNSGMYSAHLDEIMQLSLELMPLKMRENSLTIKRYFREILRKMLYCRNENLDMGNKKIIMLIGPTGVGKTTTLAKLAARYSKLLDKKYRVGIITLDTYRIGALEQLTWYARKMKISIETVIEPEDFLKEIDTLRYCDIILVDTAGHSQHDKQKINQLKRFTQNNYKIDIALVLSATTKYEDLKDIYQSFSELEIDSFIFSKLDESRGLGNLFSLAYETKKTISYLSVGQEVPTDLCVASNDYLADCLLDGFYNPNKGRK</sequence>
<keyword evidence="18" id="KW-1185">Reference proteome</keyword>
<evidence type="ECO:0000256" key="6">
    <source>
        <dbReference type="ARBA" id="ARBA00022741"/>
    </source>
</evidence>
<evidence type="ECO:0000256" key="5">
    <source>
        <dbReference type="ARBA" id="ARBA00022475"/>
    </source>
</evidence>
<evidence type="ECO:0000256" key="7">
    <source>
        <dbReference type="ARBA" id="ARBA00022795"/>
    </source>
</evidence>
<dbReference type="GO" id="GO:0006614">
    <property type="term" value="P:SRP-dependent cotranslational protein targeting to membrane"/>
    <property type="evidence" value="ECO:0007669"/>
    <property type="project" value="UniProtKB-UniRule"/>
</dbReference>
<gene>
    <name evidence="17" type="ORF">CQA57_03860</name>
</gene>
<feature type="domain" description="SRP54-type proteins GTP-binding" evidence="16">
    <location>
        <begin position="246"/>
        <end position="439"/>
    </location>
</feature>
<evidence type="ECO:0000256" key="11">
    <source>
        <dbReference type="ARBA" id="ARBA00023225"/>
    </source>
</evidence>
<keyword evidence="14" id="KW-0175">Coiled coil</keyword>
<evidence type="ECO:0000259" key="15">
    <source>
        <dbReference type="SMART" id="SM00382"/>
    </source>
</evidence>
<comment type="similarity">
    <text evidence="2">Belongs to the GTP-binding SRP family.</text>
</comment>
<dbReference type="SMART" id="SM00382">
    <property type="entry name" value="AAA"/>
    <property type="match status" value="1"/>
</dbReference>
<evidence type="ECO:0000256" key="2">
    <source>
        <dbReference type="ARBA" id="ARBA00008531"/>
    </source>
</evidence>
<dbReference type="InterPro" id="IPR020006">
    <property type="entry name" value="FlhF"/>
</dbReference>
<dbReference type="InterPro" id="IPR003593">
    <property type="entry name" value="AAA+_ATPase"/>
</dbReference>
<keyword evidence="6" id="KW-0547">Nucleotide-binding</keyword>
<dbReference type="FunFam" id="3.40.50.300:FF:000695">
    <property type="entry name" value="Flagellar biosynthesis regulator FlhF"/>
    <property type="match status" value="1"/>
</dbReference>
<comment type="subcellular location">
    <subcellularLocation>
        <location evidence="1">Cell membrane</location>
        <topology evidence="1">Peripheral membrane protein</topology>
        <orientation evidence="1">Cytoplasmic side</orientation>
    </subcellularLocation>
</comment>
<protein>
    <recommendedName>
        <fullName evidence="3 13">Flagellar biosynthesis protein FlhF</fullName>
    </recommendedName>
</protein>
<keyword evidence="8" id="KW-0653">Protein transport</keyword>
<dbReference type="Gene3D" id="3.40.50.300">
    <property type="entry name" value="P-loop containing nucleotide triphosphate hydrolases"/>
    <property type="match status" value="1"/>
</dbReference>
<dbReference type="OrthoDB" id="9778554at2"/>
<keyword evidence="5" id="KW-1003">Cell membrane</keyword>
<dbReference type="Gene3D" id="1.20.120.1380">
    <property type="entry name" value="Flagellar FlhF biosynthesis protein, N domain"/>
    <property type="match status" value="1"/>
</dbReference>
<dbReference type="Pfam" id="PF00448">
    <property type="entry name" value="SRP54"/>
    <property type="match status" value="1"/>
</dbReference>
<evidence type="ECO:0000313" key="17">
    <source>
        <dbReference type="EMBL" id="RDU73955.1"/>
    </source>
</evidence>
<keyword evidence="17" id="KW-0282">Flagellum</keyword>
<dbReference type="GO" id="GO:0005886">
    <property type="term" value="C:plasma membrane"/>
    <property type="evidence" value="ECO:0007669"/>
    <property type="project" value="UniProtKB-SubCell"/>
</dbReference>
<evidence type="ECO:0000256" key="10">
    <source>
        <dbReference type="ARBA" id="ARBA00023136"/>
    </source>
</evidence>
<evidence type="ECO:0000256" key="4">
    <source>
        <dbReference type="ARBA" id="ARBA00022448"/>
    </source>
</evidence>
<reference evidence="17 18" key="1">
    <citation type="submission" date="2018-04" db="EMBL/GenBank/DDBJ databases">
        <title>Novel Campyloabacter and Helicobacter Species and Strains.</title>
        <authorList>
            <person name="Mannion A.J."/>
            <person name="Shen Z."/>
            <person name="Fox J.G."/>
        </authorList>
    </citation>
    <scope>NUCLEOTIDE SEQUENCE [LARGE SCALE GENOMIC DNA]</scope>
    <source>
        <strain evidence="17 18">MIT 04-9362</strain>
    </source>
</reference>
<accession>A0A3D8J9V6</accession>
<organism evidence="17 18">
    <name type="scientific">Helicobacter anseris</name>
    <dbReference type="NCBI Taxonomy" id="375926"/>
    <lineage>
        <taxon>Bacteria</taxon>
        <taxon>Pseudomonadati</taxon>
        <taxon>Campylobacterota</taxon>
        <taxon>Epsilonproteobacteria</taxon>
        <taxon>Campylobacterales</taxon>
        <taxon>Helicobacteraceae</taxon>
        <taxon>Helicobacter</taxon>
    </lineage>
</organism>
<keyword evidence="4" id="KW-0813">Transport</keyword>
<dbReference type="GO" id="GO:0005525">
    <property type="term" value="F:GTP binding"/>
    <property type="evidence" value="ECO:0007669"/>
    <property type="project" value="UniProtKB-UniRule"/>
</dbReference>
<dbReference type="InterPro" id="IPR027417">
    <property type="entry name" value="P-loop_NTPase"/>
</dbReference>
<evidence type="ECO:0000256" key="14">
    <source>
        <dbReference type="SAM" id="Coils"/>
    </source>
</evidence>
<keyword evidence="17" id="KW-0966">Cell projection</keyword>
<dbReference type="Proteomes" id="UP000256695">
    <property type="component" value="Unassembled WGS sequence"/>
</dbReference>
<dbReference type="GO" id="GO:0015031">
    <property type="term" value="P:protein transport"/>
    <property type="evidence" value="ECO:0007669"/>
    <property type="project" value="UniProtKB-KW"/>
</dbReference>
<keyword evidence="7" id="KW-1005">Bacterial flagellum biogenesis</keyword>
<dbReference type="GO" id="GO:0005047">
    <property type="term" value="F:signal recognition particle binding"/>
    <property type="evidence" value="ECO:0007669"/>
    <property type="project" value="TreeGrafter"/>
</dbReference>
<feature type="coiled-coil region" evidence="14">
    <location>
        <begin position="123"/>
        <end position="167"/>
    </location>
</feature>
<evidence type="ECO:0000256" key="13">
    <source>
        <dbReference type="NCBIfam" id="TIGR03499"/>
    </source>
</evidence>
<dbReference type="RefSeq" id="WP_115578920.1">
    <property type="nucleotide sequence ID" value="NZ_NXLX01000007.1"/>
</dbReference>
<dbReference type="EMBL" id="NXLX01000007">
    <property type="protein sequence ID" value="RDU73955.1"/>
    <property type="molecule type" value="Genomic_DNA"/>
</dbReference>
<dbReference type="NCBIfam" id="TIGR03499">
    <property type="entry name" value="FlhF"/>
    <property type="match status" value="1"/>
</dbReference>
<keyword evidence="10" id="KW-0472">Membrane</keyword>
<dbReference type="AlphaFoldDB" id="A0A3D8J9V6"/>
<evidence type="ECO:0000256" key="3">
    <source>
        <dbReference type="ARBA" id="ARBA00014919"/>
    </source>
</evidence>
<keyword evidence="9" id="KW-0342">GTP-binding</keyword>
<evidence type="ECO:0000256" key="1">
    <source>
        <dbReference type="ARBA" id="ARBA00004413"/>
    </source>
</evidence>
<dbReference type="GO" id="GO:0003924">
    <property type="term" value="F:GTPase activity"/>
    <property type="evidence" value="ECO:0007669"/>
    <property type="project" value="UniProtKB-UniRule"/>
</dbReference>
<proteinExistence type="inferred from homology"/>
<dbReference type="SMART" id="SM00962">
    <property type="entry name" value="SRP54"/>
    <property type="match status" value="1"/>
</dbReference>
<evidence type="ECO:0000259" key="16">
    <source>
        <dbReference type="SMART" id="SM00962"/>
    </source>
</evidence>
<dbReference type="InterPro" id="IPR000897">
    <property type="entry name" value="SRP54_GTPase_dom"/>
</dbReference>
<feature type="domain" description="AAA+ ATPase" evidence="15">
    <location>
        <begin position="245"/>
        <end position="402"/>
    </location>
</feature>
<dbReference type="SUPFAM" id="SSF52540">
    <property type="entry name" value="P-loop containing nucleoside triphosphate hydrolases"/>
    <property type="match status" value="1"/>
</dbReference>
<dbReference type="PANTHER" id="PTHR43134">
    <property type="entry name" value="SIGNAL RECOGNITION PARTICLE RECEPTOR SUBUNIT ALPHA"/>
    <property type="match status" value="1"/>
</dbReference>
<dbReference type="CDD" id="cd17873">
    <property type="entry name" value="FlhF"/>
    <property type="match status" value="1"/>
</dbReference>
<evidence type="ECO:0000256" key="12">
    <source>
        <dbReference type="ARBA" id="ARBA00025337"/>
    </source>
</evidence>
<evidence type="ECO:0000256" key="9">
    <source>
        <dbReference type="ARBA" id="ARBA00023134"/>
    </source>
</evidence>
<evidence type="ECO:0000256" key="8">
    <source>
        <dbReference type="ARBA" id="ARBA00022927"/>
    </source>
</evidence>
<comment type="function">
    <text evidence="12">Necessary for flagellar biosynthesis. May be involved in translocation of the flagellum.</text>
</comment>
<name>A0A3D8J9V6_9HELI</name>
<dbReference type="PANTHER" id="PTHR43134:SF3">
    <property type="entry name" value="FLAGELLAR BIOSYNTHESIS PROTEIN FLHF"/>
    <property type="match status" value="1"/>
</dbReference>
<keyword evidence="17" id="KW-0969">Cilium</keyword>
<dbReference type="GO" id="GO:0044781">
    <property type="term" value="P:bacterial-type flagellum organization"/>
    <property type="evidence" value="ECO:0007669"/>
    <property type="project" value="UniProtKB-UniRule"/>
</dbReference>
<dbReference type="InterPro" id="IPR047040">
    <property type="entry name" value="FlhF__GTPase_dom"/>
</dbReference>
<evidence type="ECO:0000313" key="18">
    <source>
        <dbReference type="Proteomes" id="UP000256695"/>
    </source>
</evidence>